<organism evidence="1">
    <name type="scientific">mine drainage metagenome</name>
    <dbReference type="NCBI Taxonomy" id="410659"/>
    <lineage>
        <taxon>unclassified sequences</taxon>
        <taxon>metagenomes</taxon>
        <taxon>ecological metagenomes</taxon>
    </lineage>
</organism>
<dbReference type="AlphaFoldDB" id="T1AUT3"/>
<feature type="non-terminal residue" evidence="1">
    <location>
        <position position="57"/>
    </location>
</feature>
<reference evidence="1" key="2">
    <citation type="journal article" date="2014" name="ISME J.">
        <title>Microbial stratification in low pH oxic and suboxic macroscopic growths along an acid mine drainage.</title>
        <authorList>
            <person name="Mendez-Garcia C."/>
            <person name="Mesa V."/>
            <person name="Sprenger R.R."/>
            <person name="Richter M."/>
            <person name="Diez M.S."/>
            <person name="Solano J."/>
            <person name="Bargiela R."/>
            <person name="Golyshina O.V."/>
            <person name="Manteca A."/>
            <person name="Ramos J.L."/>
            <person name="Gallego J.R."/>
            <person name="Llorente I."/>
            <person name="Martins Dos Santos V.A."/>
            <person name="Jensen O.N."/>
            <person name="Pelaez A.I."/>
            <person name="Sanchez J."/>
            <person name="Ferrer M."/>
        </authorList>
    </citation>
    <scope>NUCLEOTIDE SEQUENCE</scope>
</reference>
<gene>
    <name evidence="1" type="ORF">B2A_09126</name>
</gene>
<protein>
    <submittedName>
        <fullName evidence="1">Uncharacterized protein</fullName>
    </submittedName>
</protein>
<reference evidence="1" key="1">
    <citation type="submission" date="2013-08" db="EMBL/GenBank/DDBJ databases">
        <authorList>
            <person name="Mendez C."/>
            <person name="Richter M."/>
            <person name="Ferrer M."/>
            <person name="Sanchez J."/>
        </authorList>
    </citation>
    <scope>NUCLEOTIDE SEQUENCE</scope>
</reference>
<name>T1AUT3_9ZZZZ</name>
<comment type="caution">
    <text evidence="1">The sequence shown here is derived from an EMBL/GenBank/DDBJ whole genome shotgun (WGS) entry which is preliminary data.</text>
</comment>
<evidence type="ECO:0000313" key="1">
    <source>
        <dbReference type="EMBL" id="EQD45820.1"/>
    </source>
</evidence>
<dbReference type="EMBL" id="AUZZ01006593">
    <property type="protein sequence ID" value="EQD45820.1"/>
    <property type="molecule type" value="Genomic_DNA"/>
</dbReference>
<proteinExistence type="predicted"/>
<sequence>MNPRESVDSVIERLANMAIDSEPLSKEEIDGIKRSLKDIEAGRVHKMRTIAMEMGLK</sequence>
<accession>T1AUT3</accession>